<protein>
    <submittedName>
        <fullName evidence="2">Uncharacterized protein</fullName>
    </submittedName>
</protein>
<feature type="region of interest" description="Disordered" evidence="1">
    <location>
        <begin position="204"/>
        <end position="240"/>
    </location>
</feature>
<evidence type="ECO:0000256" key="1">
    <source>
        <dbReference type="SAM" id="MobiDB-lite"/>
    </source>
</evidence>
<dbReference type="EMBL" id="GEDC01011867">
    <property type="protein sequence ID" value="JAS25431.1"/>
    <property type="molecule type" value="Transcribed_RNA"/>
</dbReference>
<name>A0A1B6DIA2_9HEMI</name>
<evidence type="ECO:0000313" key="2">
    <source>
        <dbReference type="EMBL" id="JAS25431.1"/>
    </source>
</evidence>
<feature type="compositionally biased region" description="Polar residues" evidence="1">
    <location>
        <begin position="212"/>
        <end position="222"/>
    </location>
</feature>
<feature type="compositionally biased region" description="Acidic residues" evidence="1">
    <location>
        <begin position="223"/>
        <end position="234"/>
    </location>
</feature>
<dbReference type="AlphaFoldDB" id="A0A1B6DIA2"/>
<sequence length="240" mass="27419">RLVNRKENVRNLKNNFNLNNNNEVNFVKIKVIGKDDQTKSHKPKQRRVLVRKNKTNSTIESVNNSGTKSTIEFKKAQDIKDTNSNISGTRVKKIIVRNRTNNGTNRMRVIQNRGHHLNESSDENRKRRKIIIRNRSRNNTVVNDLKNDDDLIDLDTGTSLYVDRKTNSNDNKVFNKMAKVSASYVISGKDNVKSNYRGKVKAKDSLKEENDLSNLSGANTSYEEVDGSIEEELDTEKVGI</sequence>
<reference evidence="2" key="1">
    <citation type="submission" date="2015-12" db="EMBL/GenBank/DDBJ databases">
        <title>De novo transcriptome assembly of four potential Pierce s Disease insect vectors from Arizona vineyards.</title>
        <authorList>
            <person name="Tassone E.E."/>
        </authorList>
    </citation>
    <scope>NUCLEOTIDE SEQUENCE</scope>
</reference>
<organism evidence="2">
    <name type="scientific">Clastoptera arizonana</name>
    <name type="common">Arizona spittle bug</name>
    <dbReference type="NCBI Taxonomy" id="38151"/>
    <lineage>
        <taxon>Eukaryota</taxon>
        <taxon>Metazoa</taxon>
        <taxon>Ecdysozoa</taxon>
        <taxon>Arthropoda</taxon>
        <taxon>Hexapoda</taxon>
        <taxon>Insecta</taxon>
        <taxon>Pterygota</taxon>
        <taxon>Neoptera</taxon>
        <taxon>Paraneoptera</taxon>
        <taxon>Hemiptera</taxon>
        <taxon>Auchenorrhyncha</taxon>
        <taxon>Cercopoidea</taxon>
        <taxon>Clastopteridae</taxon>
        <taxon>Clastoptera</taxon>
    </lineage>
</organism>
<feature type="non-terminal residue" evidence="2">
    <location>
        <position position="1"/>
    </location>
</feature>
<proteinExistence type="predicted"/>
<accession>A0A1B6DIA2</accession>
<gene>
    <name evidence="2" type="ORF">g.44252</name>
</gene>